<protein>
    <submittedName>
        <fullName evidence="1">Uncharacterized protein</fullName>
    </submittedName>
</protein>
<proteinExistence type="predicted"/>
<evidence type="ECO:0000313" key="1">
    <source>
        <dbReference type="EMBL" id="KAF9514466.1"/>
    </source>
</evidence>
<evidence type="ECO:0000313" key="2">
    <source>
        <dbReference type="Proteomes" id="UP000886523"/>
    </source>
</evidence>
<dbReference type="EMBL" id="MU128960">
    <property type="protein sequence ID" value="KAF9514466.1"/>
    <property type="molecule type" value="Genomic_DNA"/>
</dbReference>
<reference evidence="1" key="1">
    <citation type="journal article" date="2020" name="Nat. Commun.">
        <title>Large-scale genome sequencing of mycorrhizal fungi provides insights into the early evolution of symbiotic traits.</title>
        <authorList>
            <person name="Miyauchi S."/>
            <person name="Kiss E."/>
            <person name="Kuo A."/>
            <person name="Drula E."/>
            <person name="Kohler A."/>
            <person name="Sanchez-Garcia M."/>
            <person name="Morin E."/>
            <person name="Andreopoulos B."/>
            <person name="Barry K.W."/>
            <person name="Bonito G."/>
            <person name="Buee M."/>
            <person name="Carver A."/>
            <person name="Chen C."/>
            <person name="Cichocki N."/>
            <person name="Clum A."/>
            <person name="Culley D."/>
            <person name="Crous P.W."/>
            <person name="Fauchery L."/>
            <person name="Girlanda M."/>
            <person name="Hayes R.D."/>
            <person name="Keri Z."/>
            <person name="LaButti K."/>
            <person name="Lipzen A."/>
            <person name="Lombard V."/>
            <person name="Magnuson J."/>
            <person name="Maillard F."/>
            <person name="Murat C."/>
            <person name="Nolan M."/>
            <person name="Ohm R.A."/>
            <person name="Pangilinan J."/>
            <person name="Pereira M.F."/>
            <person name="Perotto S."/>
            <person name="Peter M."/>
            <person name="Pfister S."/>
            <person name="Riley R."/>
            <person name="Sitrit Y."/>
            <person name="Stielow J.B."/>
            <person name="Szollosi G."/>
            <person name="Zifcakova L."/>
            <person name="Stursova M."/>
            <person name="Spatafora J.W."/>
            <person name="Tedersoo L."/>
            <person name="Vaario L.M."/>
            <person name="Yamada A."/>
            <person name="Yan M."/>
            <person name="Wang P."/>
            <person name="Xu J."/>
            <person name="Bruns T."/>
            <person name="Baldrian P."/>
            <person name="Vilgalys R."/>
            <person name="Dunand C."/>
            <person name="Henrissat B."/>
            <person name="Grigoriev I.V."/>
            <person name="Hibbett D."/>
            <person name="Nagy L.G."/>
            <person name="Martin F.M."/>
        </authorList>
    </citation>
    <scope>NUCLEOTIDE SEQUENCE</scope>
    <source>
        <strain evidence="1">UP504</strain>
    </source>
</reference>
<comment type="caution">
    <text evidence="1">The sequence shown here is derived from an EMBL/GenBank/DDBJ whole genome shotgun (WGS) entry which is preliminary data.</text>
</comment>
<name>A0A9P6AYP4_9AGAM</name>
<sequence>MWFTANADALCALCQETLVAATGSRWGFPHCGLSWPATRAGHKHSHGVGPRNTAHMLNSILHAHLLACWMGNKIKLPYQYEYRCNIYAREVIELRGFKHSQ</sequence>
<dbReference type="Proteomes" id="UP000886523">
    <property type="component" value="Unassembled WGS sequence"/>
</dbReference>
<accession>A0A9P6AYP4</accession>
<organism evidence="1 2">
    <name type="scientific">Hydnum rufescens UP504</name>
    <dbReference type="NCBI Taxonomy" id="1448309"/>
    <lineage>
        <taxon>Eukaryota</taxon>
        <taxon>Fungi</taxon>
        <taxon>Dikarya</taxon>
        <taxon>Basidiomycota</taxon>
        <taxon>Agaricomycotina</taxon>
        <taxon>Agaricomycetes</taxon>
        <taxon>Cantharellales</taxon>
        <taxon>Hydnaceae</taxon>
        <taxon>Hydnum</taxon>
    </lineage>
</organism>
<dbReference type="AlphaFoldDB" id="A0A9P6AYP4"/>
<keyword evidence="2" id="KW-1185">Reference proteome</keyword>
<gene>
    <name evidence="1" type="ORF">BS47DRAFT_872409</name>
</gene>